<dbReference type="GO" id="GO:0003993">
    <property type="term" value="F:acid phosphatase activity"/>
    <property type="evidence" value="ECO:0007669"/>
    <property type="project" value="UniProtKB-EC"/>
</dbReference>
<dbReference type="InterPro" id="IPR001011">
    <property type="entry name" value="Acid_Pase_classA_bac"/>
</dbReference>
<evidence type="ECO:0000259" key="3">
    <source>
        <dbReference type="SMART" id="SM00014"/>
    </source>
</evidence>
<comment type="catalytic activity">
    <reaction evidence="1">
        <text>a phosphate monoester + H2O = an alcohol + phosphate</text>
        <dbReference type="Rhea" id="RHEA:15017"/>
        <dbReference type="ChEBI" id="CHEBI:15377"/>
        <dbReference type="ChEBI" id="CHEBI:30879"/>
        <dbReference type="ChEBI" id="CHEBI:43474"/>
        <dbReference type="ChEBI" id="CHEBI:67140"/>
        <dbReference type="EC" id="3.1.3.2"/>
    </reaction>
</comment>
<reference evidence="4 5" key="1">
    <citation type="submission" date="2020-08" db="EMBL/GenBank/DDBJ databases">
        <title>Genomic Encyclopedia of Type Strains, Phase IV (KMG-IV): sequencing the most valuable type-strain genomes for metagenomic binning, comparative biology and taxonomic classification.</title>
        <authorList>
            <person name="Goeker M."/>
        </authorList>
    </citation>
    <scope>NUCLEOTIDE SEQUENCE [LARGE SCALE GENOMIC DNA]</scope>
    <source>
        <strain evidence="4 5">DSM 19512</strain>
    </source>
</reference>
<dbReference type="EC" id="3.1.3.2" evidence="1"/>
<dbReference type="Gene3D" id="1.20.144.10">
    <property type="entry name" value="Phosphatidic acid phosphatase type 2/haloperoxidase"/>
    <property type="match status" value="1"/>
</dbReference>
<dbReference type="Proteomes" id="UP000538670">
    <property type="component" value="Unassembled WGS sequence"/>
</dbReference>
<comment type="similarity">
    <text evidence="1">Belongs to the class A bacterial acid phosphatase family.</text>
</comment>
<evidence type="ECO:0000256" key="1">
    <source>
        <dbReference type="PIRNR" id="PIRNR000897"/>
    </source>
</evidence>
<feature type="chain" id="PRO_5030825214" description="Acid phosphatase" evidence="2">
    <location>
        <begin position="27"/>
        <end position="247"/>
    </location>
</feature>
<dbReference type="RefSeq" id="WP_206362511.1">
    <property type="nucleotide sequence ID" value="NZ_JACIDH010000004.1"/>
</dbReference>
<protein>
    <recommendedName>
        <fullName evidence="1">Acid phosphatase</fullName>
        <ecNumber evidence="1">3.1.3.2</ecNumber>
    </recommendedName>
</protein>
<dbReference type="Pfam" id="PF01569">
    <property type="entry name" value="PAP2"/>
    <property type="match status" value="1"/>
</dbReference>
<gene>
    <name evidence="4" type="ORF">GGR48_001518</name>
</gene>
<dbReference type="EMBL" id="JACIDH010000004">
    <property type="protein sequence ID" value="MBB3879095.1"/>
    <property type="molecule type" value="Genomic_DNA"/>
</dbReference>
<name>A0A7W6AAG9_9SPHN</name>
<evidence type="ECO:0000313" key="4">
    <source>
        <dbReference type="EMBL" id="MBB3879095.1"/>
    </source>
</evidence>
<proteinExistence type="inferred from homology"/>
<dbReference type="InterPro" id="IPR036938">
    <property type="entry name" value="PAP2/HPO_sf"/>
</dbReference>
<dbReference type="SUPFAM" id="SSF48317">
    <property type="entry name" value="Acid phosphatase/Vanadium-dependent haloperoxidase"/>
    <property type="match status" value="1"/>
</dbReference>
<organism evidence="4 5">
    <name type="scientific">Sphingomonas pseudosanguinis</name>
    <dbReference type="NCBI Taxonomy" id="413712"/>
    <lineage>
        <taxon>Bacteria</taxon>
        <taxon>Pseudomonadati</taxon>
        <taxon>Pseudomonadota</taxon>
        <taxon>Alphaproteobacteria</taxon>
        <taxon>Sphingomonadales</taxon>
        <taxon>Sphingomonadaceae</taxon>
        <taxon>Sphingomonas</taxon>
    </lineage>
</organism>
<feature type="domain" description="Phosphatidic acid phosphatase type 2/haloperoxidase" evidence="3">
    <location>
        <begin position="105"/>
        <end position="218"/>
    </location>
</feature>
<evidence type="ECO:0000313" key="5">
    <source>
        <dbReference type="Proteomes" id="UP000538670"/>
    </source>
</evidence>
<sequence>MGWNMRAMAWRAGLAAIMMLSAPAGARDTNGYLRAGEGLDLATILPGPPAAGSPRARADAQIFRDSRAMQGSPRWQQATADVSSDLGERFAGALGFRPDWARLPVTRALIARFDADRSAAIRAGKAYWQSARPFIGADLPICEPRTPSLIANGDYPSGHTAHGWGFALIMAELLPDRAQAILARGRDYGDSRWICGAHSLSAVEGGYLAASAVVAREHGDAAFRRDMAAAAQELSAYRRTLTAANPR</sequence>
<dbReference type="InterPro" id="IPR000326">
    <property type="entry name" value="PAP2/HPO"/>
</dbReference>
<comment type="caution">
    <text evidence="4">The sequence shown here is derived from an EMBL/GenBank/DDBJ whole genome shotgun (WGS) entry which is preliminary data.</text>
</comment>
<dbReference type="PRINTS" id="PR00483">
    <property type="entry name" value="BACPHPHTASE"/>
</dbReference>
<dbReference type="SMART" id="SM00014">
    <property type="entry name" value="acidPPc"/>
    <property type="match status" value="1"/>
</dbReference>
<dbReference type="PIRSF" id="PIRSF000897">
    <property type="entry name" value="Acid_Ptase_ClsA"/>
    <property type="match status" value="1"/>
</dbReference>
<keyword evidence="1 4" id="KW-0378">Hydrolase</keyword>
<dbReference type="AlphaFoldDB" id="A0A7W6AAG9"/>
<keyword evidence="2" id="KW-0732">Signal</keyword>
<accession>A0A7W6AAG9</accession>
<feature type="signal peptide" evidence="2">
    <location>
        <begin position="1"/>
        <end position="26"/>
    </location>
</feature>
<keyword evidence="5" id="KW-1185">Reference proteome</keyword>
<dbReference type="GO" id="GO:0030288">
    <property type="term" value="C:outer membrane-bounded periplasmic space"/>
    <property type="evidence" value="ECO:0007669"/>
    <property type="project" value="InterPro"/>
</dbReference>
<dbReference type="CDD" id="cd03397">
    <property type="entry name" value="PAP2_acid_phosphatase"/>
    <property type="match status" value="1"/>
</dbReference>
<evidence type="ECO:0000256" key="2">
    <source>
        <dbReference type="SAM" id="SignalP"/>
    </source>
</evidence>